<evidence type="ECO:0000256" key="1">
    <source>
        <dbReference type="SAM" id="SignalP"/>
    </source>
</evidence>
<reference evidence="2 3" key="1">
    <citation type="submission" date="2010-10" db="EMBL/GenBank/DDBJ databases">
        <title>Complete sequence of Frankia sp. EuI1c.</title>
        <authorList>
            <consortium name="US DOE Joint Genome Institute"/>
            <person name="Lucas S."/>
            <person name="Copeland A."/>
            <person name="Lapidus A."/>
            <person name="Cheng J.-F."/>
            <person name="Bruce D."/>
            <person name="Goodwin L."/>
            <person name="Pitluck S."/>
            <person name="Chertkov O."/>
            <person name="Detter J.C."/>
            <person name="Han C."/>
            <person name="Tapia R."/>
            <person name="Land M."/>
            <person name="Hauser L."/>
            <person name="Jeffries C."/>
            <person name="Kyrpides N."/>
            <person name="Ivanova N."/>
            <person name="Mikhailova N."/>
            <person name="Beauchemin N."/>
            <person name="Sen A."/>
            <person name="Sur S.A."/>
            <person name="Gtari M."/>
            <person name="Wall L."/>
            <person name="Tisa L."/>
            <person name="Woyke T."/>
        </authorList>
    </citation>
    <scope>NUCLEOTIDE SEQUENCE [LARGE SCALE GENOMIC DNA]</scope>
    <source>
        <strain evidence="3">DSM 45817 / CECT 9037 / EuI1c</strain>
    </source>
</reference>
<evidence type="ECO:0000313" key="3">
    <source>
        <dbReference type="Proteomes" id="UP000002484"/>
    </source>
</evidence>
<feature type="chain" id="PRO_5003172404" evidence="1">
    <location>
        <begin position="23"/>
        <end position="302"/>
    </location>
</feature>
<dbReference type="eggNOG" id="ENOG502Z9YG">
    <property type="taxonomic scope" value="Bacteria"/>
</dbReference>
<dbReference type="Pfam" id="PF19458">
    <property type="entry name" value="DUF5995"/>
    <property type="match status" value="1"/>
</dbReference>
<dbReference type="HOGENOM" id="CLU_080120_1_0_11"/>
<dbReference type="KEGG" id="fri:FraEuI1c_3810"/>
<accession>E3J438</accession>
<keyword evidence="1" id="KW-0732">Signal</keyword>
<name>E3J438_PSEI1</name>
<dbReference type="Proteomes" id="UP000002484">
    <property type="component" value="Chromosome"/>
</dbReference>
<dbReference type="RefSeq" id="WP_013424935.1">
    <property type="nucleotide sequence ID" value="NC_014666.1"/>
</dbReference>
<dbReference type="EMBL" id="CP002299">
    <property type="protein sequence ID" value="ADP81817.1"/>
    <property type="molecule type" value="Genomic_DNA"/>
</dbReference>
<evidence type="ECO:0000313" key="2">
    <source>
        <dbReference type="EMBL" id="ADP81817.1"/>
    </source>
</evidence>
<dbReference type="InParanoid" id="E3J438"/>
<sequence length="302" mass="32488" precursor="true">MAFVLGVTVAATVTFAASPARADGPVPLTGLADYQPSLAPWYTPDQVEDCLAGSDDCVPVTIGRMSAILDARAAACDHLAPFALAYLRTTQEYQTVAAEPGFFQDPRFVNVEDAFFAAYFFSAYDHWNAGDPAAVPQAWQIAFGAARDRTMSGLGDILLGMNAHINRDLPYILAGLGLVAPDGTSRHSDHEKVNVFLNMIVTSLLDEEAARFDPTVNDLKSPFGITYDAFMAIIVGWRENAWLNAQRLVDARTPAARSAVAASIETESVVLARSVQTTFGYPPLLNAGLAASRDRYCATHHG</sequence>
<dbReference type="AlphaFoldDB" id="E3J438"/>
<dbReference type="OrthoDB" id="583431at2"/>
<organism evidence="2 3">
    <name type="scientific">Pseudofrankia inefficax (strain DSM 45817 / CECT 9037 / DDB 130130 / EuI1c)</name>
    <name type="common">Frankia inefficax</name>
    <dbReference type="NCBI Taxonomy" id="298654"/>
    <lineage>
        <taxon>Bacteria</taxon>
        <taxon>Bacillati</taxon>
        <taxon>Actinomycetota</taxon>
        <taxon>Actinomycetes</taxon>
        <taxon>Frankiales</taxon>
        <taxon>Frankiaceae</taxon>
        <taxon>Pseudofrankia</taxon>
    </lineage>
</organism>
<protein>
    <submittedName>
        <fullName evidence="2">Uncharacterized protein</fullName>
    </submittedName>
</protein>
<proteinExistence type="predicted"/>
<dbReference type="InterPro" id="IPR046037">
    <property type="entry name" value="DUF5995"/>
</dbReference>
<gene>
    <name evidence="2" type="ordered locus">FraEuI1c_3810</name>
</gene>
<feature type="signal peptide" evidence="1">
    <location>
        <begin position="1"/>
        <end position="22"/>
    </location>
</feature>
<keyword evidence="3" id="KW-1185">Reference proteome</keyword>